<gene>
    <name evidence="1" type="ORF">BDP27DRAFT_1361345</name>
</gene>
<accession>A0A9P5Q1Z0</accession>
<dbReference type="Proteomes" id="UP000772434">
    <property type="component" value="Unassembled WGS sequence"/>
</dbReference>
<keyword evidence="2" id="KW-1185">Reference proteome</keyword>
<dbReference type="EMBL" id="JADNRY010000027">
    <property type="protein sequence ID" value="KAF9072100.1"/>
    <property type="molecule type" value="Genomic_DNA"/>
</dbReference>
<organism evidence="1 2">
    <name type="scientific">Rhodocollybia butyracea</name>
    <dbReference type="NCBI Taxonomy" id="206335"/>
    <lineage>
        <taxon>Eukaryota</taxon>
        <taxon>Fungi</taxon>
        <taxon>Dikarya</taxon>
        <taxon>Basidiomycota</taxon>
        <taxon>Agaricomycotina</taxon>
        <taxon>Agaricomycetes</taxon>
        <taxon>Agaricomycetidae</taxon>
        <taxon>Agaricales</taxon>
        <taxon>Marasmiineae</taxon>
        <taxon>Omphalotaceae</taxon>
        <taxon>Rhodocollybia</taxon>
    </lineage>
</organism>
<sequence>MTMITLTAVISNGMQETTLLPLELTDLVIETAALEEAKTAPGLKATACYLLSLPVPDVPARKGLQILQVRRIEINLRSHDQGWVIWTKQENDGPKDAKTSLRGLEGLGHELVRILKPGDRIAVIALAEQWGWKKHVESGSIDIYYSV</sequence>
<dbReference type="OrthoDB" id="66095at2759"/>
<name>A0A9P5Q1Z0_9AGAR</name>
<evidence type="ECO:0000313" key="2">
    <source>
        <dbReference type="Proteomes" id="UP000772434"/>
    </source>
</evidence>
<reference evidence="1" key="1">
    <citation type="submission" date="2020-11" db="EMBL/GenBank/DDBJ databases">
        <authorList>
            <consortium name="DOE Joint Genome Institute"/>
            <person name="Ahrendt S."/>
            <person name="Riley R."/>
            <person name="Andreopoulos W."/>
            <person name="Labutti K."/>
            <person name="Pangilinan J."/>
            <person name="Ruiz-Duenas F.J."/>
            <person name="Barrasa J.M."/>
            <person name="Sanchez-Garcia M."/>
            <person name="Camarero S."/>
            <person name="Miyauchi S."/>
            <person name="Serrano A."/>
            <person name="Linde D."/>
            <person name="Babiker R."/>
            <person name="Drula E."/>
            <person name="Ayuso-Fernandez I."/>
            <person name="Pacheco R."/>
            <person name="Padilla G."/>
            <person name="Ferreira P."/>
            <person name="Barriuso J."/>
            <person name="Kellner H."/>
            <person name="Castanera R."/>
            <person name="Alfaro M."/>
            <person name="Ramirez L."/>
            <person name="Pisabarro A.G."/>
            <person name="Kuo A."/>
            <person name="Tritt A."/>
            <person name="Lipzen A."/>
            <person name="He G."/>
            <person name="Yan M."/>
            <person name="Ng V."/>
            <person name="Cullen D."/>
            <person name="Martin F."/>
            <person name="Rosso M.-N."/>
            <person name="Henrissat B."/>
            <person name="Hibbett D."/>
            <person name="Martinez A.T."/>
            <person name="Grigoriev I.V."/>
        </authorList>
    </citation>
    <scope>NUCLEOTIDE SEQUENCE</scope>
    <source>
        <strain evidence="1">AH 40177</strain>
    </source>
</reference>
<proteinExistence type="predicted"/>
<dbReference type="AlphaFoldDB" id="A0A9P5Q1Z0"/>
<evidence type="ECO:0000313" key="1">
    <source>
        <dbReference type="EMBL" id="KAF9072100.1"/>
    </source>
</evidence>
<comment type="caution">
    <text evidence="1">The sequence shown here is derived from an EMBL/GenBank/DDBJ whole genome shotgun (WGS) entry which is preliminary data.</text>
</comment>
<protein>
    <submittedName>
        <fullName evidence="1">Uncharacterized protein</fullName>
    </submittedName>
</protein>